<dbReference type="Proteomes" id="UP000070501">
    <property type="component" value="Unassembled WGS sequence"/>
</dbReference>
<gene>
    <name evidence="1" type="ORF">Micbo1qcDRAFT_171165</name>
</gene>
<reference evidence="2" key="1">
    <citation type="submission" date="2016-02" db="EMBL/GenBank/DDBJ databases">
        <title>Draft genome sequence of Microdochium bolleyi, a fungal endophyte of beachgrass.</title>
        <authorList>
            <consortium name="DOE Joint Genome Institute"/>
            <person name="David A.S."/>
            <person name="May G."/>
            <person name="Haridas S."/>
            <person name="Lim J."/>
            <person name="Wang M."/>
            <person name="Labutti K."/>
            <person name="Lipzen A."/>
            <person name="Barry K."/>
            <person name="Grigoriev I.V."/>
        </authorList>
    </citation>
    <scope>NUCLEOTIDE SEQUENCE [LARGE SCALE GENOMIC DNA]</scope>
    <source>
        <strain evidence="2">J235TASD1</strain>
    </source>
</reference>
<organism evidence="1 2">
    <name type="scientific">Microdochium bolleyi</name>
    <dbReference type="NCBI Taxonomy" id="196109"/>
    <lineage>
        <taxon>Eukaryota</taxon>
        <taxon>Fungi</taxon>
        <taxon>Dikarya</taxon>
        <taxon>Ascomycota</taxon>
        <taxon>Pezizomycotina</taxon>
        <taxon>Sordariomycetes</taxon>
        <taxon>Xylariomycetidae</taxon>
        <taxon>Xylariales</taxon>
        <taxon>Microdochiaceae</taxon>
        <taxon>Microdochium</taxon>
    </lineage>
</organism>
<evidence type="ECO:0000313" key="1">
    <source>
        <dbReference type="EMBL" id="KXJ97485.1"/>
    </source>
</evidence>
<dbReference type="InParanoid" id="A0A136JK08"/>
<dbReference type="EMBL" id="KQ964245">
    <property type="protein sequence ID" value="KXJ97485.1"/>
    <property type="molecule type" value="Genomic_DNA"/>
</dbReference>
<dbReference type="AlphaFoldDB" id="A0A136JK08"/>
<evidence type="ECO:0000313" key="2">
    <source>
        <dbReference type="Proteomes" id="UP000070501"/>
    </source>
</evidence>
<accession>A0A136JK08</accession>
<name>A0A136JK08_9PEZI</name>
<proteinExistence type="predicted"/>
<keyword evidence="2" id="KW-1185">Reference proteome</keyword>
<sequence>MARGHRQGFVTHMVAMTATVHGTVNCPEWHCFDLLLAQPSSICRSAVVAGRFCVSCRIRDTSRIDTRLTIDVRGKQNKGWRVGTKILSPTGPNRVLVEPERVKIPW</sequence>
<protein>
    <submittedName>
        <fullName evidence="1">Uncharacterized protein</fullName>
    </submittedName>
</protein>